<gene>
    <name evidence="8" type="ORF">AWB75_04797</name>
</gene>
<comment type="catalytic activity">
    <reaction evidence="5">
        <text>O-phospho-L-tyrosyl-[protein] + H2O = L-tyrosyl-[protein] + phosphate</text>
        <dbReference type="Rhea" id="RHEA:10684"/>
        <dbReference type="Rhea" id="RHEA-COMP:10136"/>
        <dbReference type="Rhea" id="RHEA-COMP:20101"/>
        <dbReference type="ChEBI" id="CHEBI:15377"/>
        <dbReference type="ChEBI" id="CHEBI:43474"/>
        <dbReference type="ChEBI" id="CHEBI:46858"/>
        <dbReference type="ChEBI" id="CHEBI:61978"/>
        <dbReference type="EC" id="3.1.3.48"/>
    </reaction>
</comment>
<evidence type="ECO:0000256" key="6">
    <source>
        <dbReference type="PIRSR" id="PIRSR617867-1"/>
    </source>
</evidence>
<keyword evidence="9" id="KW-1185">Reference proteome</keyword>
<dbReference type="SUPFAM" id="SSF52788">
    <property type="entry name" value="Phosphotyrosine protein phosphatases I"/>
    <property type="match status" value="1"/>
</dbReference>
<evidence type="ECO:0000259" key="7">
    <source>
        <dbReference type="SMART" id="SM00226"/>
    </source>
</evidence>
<dbReference type="InterPro" id="IPR050438">
    <property type="entry name" value="LMW_PTPase"/>
</dbReference>
<accession>A0A158CA90</accession>
<evidence type="ECO:0000256" key="3">
    <source>
        <dbReference type="ARBA" id="ARBA00022801"/>
    </source>
</evidence>
<dbReference type="RefSeq" id="WP_235012213.1">
    <property type="nucleotide sequence ID" value="NZ_FCOF02000026.1"/>
</dbReference>
<evidence type="ECO:0000256" key="5">
    <source>
        <dbReference type="ARBA" id="ARBA00051722"/>
    </source>
</evidence>
<evidence type="ECO:0000256" key="4">
    <source>
        <dbReference type="ARBA" id="ARBA00022912"/>
    </source>
</evidence>
<feature type="active site" description="Nucleophile" evidence="6">
    <location>
        <position position="11"/>
    </location>
</feature>
<protein>
    <recommendedName>
        <fullName evidence="2">protein-tyrosine-phosphatase</fullName>
        <ecNumber evidence="2">3.1.3.48</ecNumber>
    </recommendedName>
</protein>
<dbReference type="SMART" id="SM00226">
    <property type="entry name" value="LMWPc"/>
    <property type="match status" value="1"/>
</dbReference>
<feature type="active site" evidence="6">
    <location>
        <position position="17"/>
    </location>
</feature>
<dbReference type="PANTHER" id="PTHR11717:SF31">
    <property type="entry name" value="LOW MOLECULAR WEIGHT PROTEIN-TYROSINE-PHOSPHATASE ETP-RELATED"/>
    <property type="match status" value="1"/>
</dbReference>
<feature type="domain" description="Phosphotyrosine protein phosphatase I" evidence="7">
    <location>
        <begin position="5"/>
        <end position="142"/>
    </location>
</feature>
<proteinExistence type="inferred from homology"/>
<dbReference type="PRINTS" id="PR00719">
    <property type="entry name" value="LMWPTPASE"/>
</dbReference>
<dbReference type="EC" id="3.1.3.48" evidence="2"/>
<evidence type="ECO:0000313" key="9">
    <source>
        <dbReference type="Proteomes" id="UP000054870"/>
    </source>
</evidence>
<dbReference type="PANTHER" id="PTHR11717">
    <property type="entry name" value="LOW MOLECULAR WEIGHT PROTEIN TYROSINE PHOSPHATASE"/>
    <property type="match status" value="1"/>
</dbReference>
<name>A0A158CA90_9BURK</name>
<evidence type="ECO:0000256" key="2">
    <source>
        <dbReference type="ARBA" id="ARBA00013064"/>
    </source>
</evidence>
<evidence type="ECO:0000256" key="1">
    <source>
        <dbReference type="ARBA" id="ARBA00011063"/>
    </source>
</evidence>
<dbReference type="InterPro" id="IPR036196">
    <property type="entry name" value="Ptyr_pPase_sf"/>
</dbReference>
<dbReference type="EMBL" id="FCOF02000026">
    <property type="protein sequence ID" value="SAK79283.1"/>
    <property type="molecule type" value="Genomic_DNA"/>
</dbReference>
<dbReference type="CDD" id="cd16343">
    <property type="entry name" value="LMWPTP"/>
    <property type="match status" value="1"/>
</dbReference>
<dbReference type="GO" id="GO:0004725">
    <property type="term" value="F:protein tyrosine phosphatase activity"/>
    <property type="evidence" value="ECO:0007669"/>
    <property type="project" value="UniProtKB-EC"/>
</dbReference>
<keyword evidence="4" id="KW-0904">Protein phosphatase</keyword>
<evidence type="ECO:0000313" key="8">
    <source>
        <dbReference type="EMBL" id="SAK79283.1"/>
    </source>
</evidence>
<dbReference type="InterPro" id="IPR023485">
    <property type="entry name" value="Ptyr_pPase"/>
</dbReference>
<reference evidence="8" key="1">
    <citation type="submission" date="2016-01" db="EMBL/GenBank/DDBJ databases">
        <authorList>
            <person name="Peeters C."/>
        </authorList>
    </citation>
    <scope>NUCLEOTIDE SEQUENCE [LARGE SCALE GENOMIC DNA]</scope>
    <source>
        <strain evidence="8">LMG 29318</strain>
    </source>
</reference>
<dbReference type="Proteomes" id="UP000054870">
    <property type="component" value="Unassembled WGS sequence"/>
</dbReference>
<sequence length="151" mass="16566">MITFTRILVVCTGNICRSPMGAALLKRECGFIDISSAGLHALNGRSADPLAVEVMAEQGIDIESHVARSLTREAAVSADLILVVEAAQKREIEWRIPEAKGRVFRFLERRAIDVPDPFRKSKAHFSAALDLMAEGTADWIARLNAPAVLRK</sequence>
<dbReference type="AlphaFoldDB" id="A0A158CA90"/>
<comment type="caution">
    <text evidence="8">The sequence shown here is derived from an EMBL/GenBank/DDBJ whole genome shotgun (WGS) entry which is preliminary data.</text>
</comment>
<feature type="active site" description="Proton donor" evidence="6">
    <location>
        <position position="116"/>
    </location>
</feature>
<dbReference type="InterPro" id="IPR017867">
    <property type="entry name" value="Tyr_phospatase_low_mol_wt"/>
</dbReference>
<dbReference type="Gene3D" id="3.40.50.2300">
    <property type="match status" value="1"/>
</dbReference>
<comment type="similarity">
    <text evidence="1">Belongs to the low molecular weight phosphotyrosine protein phosphatase family.</text>
</comment>
<organism evidence="8 9">
    <name type="scientific">Caballeronia catudaia</name>
    <dbReference type="NCBI Taxonomy" id="1777136"/>
    <lineage>
        <taxon>Bacteria</taxon>
        <taxon>Pseudomonadati</taxon>
        <taxon>Pseudomonadota</taxon>
        <taxon>Betaproteobacteria</taxon>
        <taxon>Burkholderiales</taxon>
        <taxon>Burkholderiaceae</taxon>
        <taxon>Caballeronia</taxon>
    </lineage>
</organism>
<dbReference type="Pfam" id="PF01451">
    <property type="entry name" value="LMWPc"/>
    <property type="match status" value="1"/>
</dbReference>
<keyword evidence="3" id="KW-0378">Hydrolase</keyword>